<dbReference type="EMBL" id="JBHLSV010000006">
    <property type="protein sequence ID" value="MFC0673672.1"/>
    <property type="molecule type" value="Genomic_DNA"/>
</dbReference>
<comment type="caution">
    <text evidence="1">The sequence shown here is derived from an EMBL/GenBank/DDBJ whole genome shotgun (WGS) entry which is preliminary data.</text>
</comment>
<dbReference type="SUPFAM" id="SSF158560">
    <property type="entry name" value="BH3980-like"/>
    <property type="match status" value="1"/>
</dbReference>
<dbReference type="RefSeq" id="WP_376979431.1">
    <property type="nucleotide sequence ID" value="NZ_JBHLSV010000006.1"/>
</dbReference>
<dbReference type="Proteomes" id="UP001589793">
    <property type="component" value="Unassembled WGS sequence"/>
</dbReference>
<dbReference type="InterPro" id="IPR008316">
    <property type="entry name" value="UCP029876"/>
</dbReference>
<dbReference type="Gene3D" id="1.10.1900.10">
    <property type="entry name" value="c-terminal domain of poly(a) binding protein"/>
    <property type="match status" value="1"/>
</dbReference>
<evidence type="ECO:0000313" key="1">
    <source>
        <dbReference type="EMBL" id="MFC0673672.1"/>
    </source>
</evidence>
<protein>
    <submittedName>
        <fullName evidence="1">DUF1048 domain-containing protein</fullName>
    </submittedName>
</protein>
<gene>
    <name evidence="1" type="ORF">ACFFF6_06870</name>
</gene>
<accession>A0ABV6R9K6</accession>
<dbReference type="Pfam" id="PF06304">
    <property type="entry name" value="DUF1048"/>
    <property type="match status" value="1"/>
</dbReference>
<evidence type="ECO:0000313" key="2">
    <source>
        <dbReference type="Proteomes" id="UP001589793"/>
    </source>
</evidence>
<keyword evidence="2" id="KW-1185">Reference proteome</keyword>
<name>A0ABV6R9K6_9MICO</name>
<reference evidence="1 2" key="1">
    <citation type="submission" date="2024-09" db="EMBL/GenBank/DDBJ databases">
        <authorList>
            <person name="Sun Q."/>
            <person name="Mori K."/>
        </authorList>
    </citation>
    <scope>NUCLEOTIDE SEQUENCE [LARGE SCALE GENOMIC DNA]</scope>
    <source>
        <strain evidence="1 2">CICC 10874</strain>
    </source>
</reference>
<sequence length="119" mass="13364">MTAKWIEAITGSLEQKKQYKQDMARIEALPPAFRTAAKAVNRYLMYYSGQTDGETLTRMVTDQVDLWERAALDGLSIRDVVGEDPVAFAEDFARSYGGKEWIDKERARLVRDIDGAAGS</sequence>
<proteinExistence type="predicted"/>
<organism evidence="1 2">
    <name type="scientific">Brachybacterium hainanense</name>
    <dbReference type="NCBI Taxonomy" id="1541174"/>
    <lineage>
        <taxon>Bacteria</taxon>
        <taxon>Bacillati</taxon>
        <taxon>Actinomycetota</taxon>
        <taxon>Actinomycetes</taxon>
        <taxon>Micrococcales</taxon>
        <taxon>Dermabacteraceae</taxon>
        <taxon>Brachybacterium</taxon>
    </lineage>
</organism>